<evidence type="ECO:0000256" key="11">
    <source>
        <dbReference type="ARBA" id="ARBA00070079"/>
    </source>
</evidence>
<name>A0A4W2CRT6_BOBOX</name>
<dbReference type="GO" id="GO:0005814">
    <property type="term" value="C:centriole"/>
    <property type="evidence" value="ECO:0007669"/>
    <property type="project" value="UniProtKB-SubCell"/>
</dbReference>
<reference evidence="14" key="2">
    <citation type="submission" date="2025-05" db="UniProtKB">
        <authorList>
            <consortium name="Ensembl"/>
        </authorList>
    </citation>
    <scope>IDENTIFICATION</scope>
</reference>
<evidence type="ECO:0000313" key="15">
    <source>
        <dbReference type="Proteomes" id="UP000314981"/>
    </source>
</evidence>
<evidence type="ECO:0000256" key="12">
    <source>
        <dbReference type="SAM" id="MobiDB-lite"/>
    </source>
</evidence>
<feature type="compositionally biased region" description="Low complexity" evidence="12">
    <location>
        <begin position="938"/>
        <end position="956"/>
    </location>
</feature>
<dbReference type="InterPro" id="IPR029300">
    <property type="entry name" value="CEP170_C"/>
</dbReference>
<feature type="compositionally biased region" description="Polar residues" evidence="12">
    <location>
        <begin position="471"/>
        <end position="488"/>
    </location>
</feature>
<dbReference type="Proteomes" id="UP000429181">
    <property type="component" value="Chromosome 16"/>
</dbReference>
<dbReference type="Ensembl" id="ENSBIXT00000027604.1">
    <property type="protein sequence ID" value="ENSBIXP00000015935.1"/>
    <property type="gene ID" value="ENSBIXG00000003711.1"/>
</dbReference>
<reference evidence="15 16" key="1">
    <citation type="submission" date="2018-11" db="EMBL/GenBank/DDBJ databases">
        <title>Haplotype-resolved cattle genomes.</title>
        <authorList>
            <person name="Low W.Y."/>
            <person name="Tearle R."/>
            <person name="Bickhart D.M."/>
            <person name="Rosen B.D."/>
            <person name="Koren S."/>
            <person name="Rhie A."/>
            <person name="Hiendleder S."/>
            <person name="Phillippy A.M."/>
            <person name="Smith T.P.L."/>
            <person name="Williams J.L."/>
        </authorList>
    </citation>
    <scope>NUCLEOTIDE SEQUENCE [LARGE SCALE GENOMIC DNA]</scope>
</reference>
<feature type="compositionally biased region" description="Low complexity" evidence="12">
    <location>
        <begin position="1021"/>
        <end position="1031"/>
    </location>
</feature>
<evidence type="ECO:0000256" key="3">
    <source>
        <dbReference type="ARBA" id="ARBA00010436"/>
    </source>
</evidence>
<dbReference type="PANTHER" id="PTHR15715:SF17">
    <property type="entry name" value="CENTROSOMAL PROTEIN OF 170 KDA"/>
    <property type="match status" value="1"/>
</dbReference>
<organism evidence="14 15">
    <name type="scientific">Bos indicus x Bos taurus</name>
    <name type="common">Hybrid cattle</name>
    <dbReference type="NCBI Taxonomy" id="30522"/>
    <lineage>
        <taxon>Eukaryota</taxon>
        <taxon>Metazoa</taxon>
        <taxon>Chordata</taxon>
        <taxon>Craniata</taxon>
        <taxon>Vertebrata</taxon>
        <taxon>Euteleostomi</taxon>
        <taxon>Mammalia</taxon>
        <taxon>Eutheria</taxon>
        <taxon>Laurasiatheria</taxon>
        <taxon>Artiodactyla</taxon>
        <taxon>Ruminantia</taxon>
        <taxon>Pecora</taxon>
        <taxon>Bovidae</taxon>
        <taxon>Bovinae</taxon>
        <taxon>Bos</taxon>
    </lineage>
</organism>
<proteinExistence type="inferred from homology"/>
<feature type="region of interest" description="Disordered" evidence="12">
    <location>
        <begin position="760"/>
        <end position="1031"/>
    </location>
</feature>
<feature type="compositionally biased region" description="Basic and acidic residues" evidence="12">
    <location>
        <begin position="580"/>
        <end position="591"/>
    </location>
</feature>
<feature type="compositionally biased region" description="Low complexity" evidence="12">
    <location>
        <begin position="975"/>
        <end position="991"/>
    </location>
</feature>
<feature type="compositionally biased region" description="Basic and acidic residues" evidence="12">
    <location>
        <begin position="760"/>
        <end position="769"/>
    </location>
</feature>
<evidence type="ECO:0000256" key="1">
    <source>
        <dbReference type="ARBA" id="ARBA00004114"/>
    </source>
</evidence>
<evidence type="ECO:0000313" key="14">
    <source>
        <dbReference type="Ensembl" id="ENSBIXP00000015935.1"/>
    </source>
</evidence>
<feature type="compositionally biased region" description="Basic and acidic residues" evidence="12">
    <location>
        <begin position="502"/>
        <end position="511"/>
    </location>
</feature>
<evidence type="ECO:0000256" key="6">
    <source>
        <dbReference type="ARBA" id="ARBA00022701"/>
    </source>
</evidence>
<keyword evidence="6" id="KW-0493">Microtubule</keyword>
<feature type="region of interest" description="Disordered" evidence="12">
    <location>
        <begin position="345"/>
        <end position="434"/>
    </location>
</feature>
<dbReference type="Ensembl" id="ENSBIXT00005051192.1">
    <property type="protein sequence ID" value="ENSBIXP00005022101.1"/>
    <property type="gene ID" value="ENSBIXG00005025170.1"/>
</dbReference>
<evidence type="ECO:0000256" key="5">
    <source>
        <dbReference type="ARBA" id="ARBA00022553"/>
    </source>
</evidence>
<evidence type="ECO:0000259" key="13">
    <source>
        <dbReference type="PROSITE" id="PS50006"/>
    </source>
</evidence>
<comment type="subcellular location">
    <subcellularLocation>
        <location evidence="1">Cytoplasm</location>
        <location evidence="1">Cytoskeleton</location>
        <location evidence="1">Microtubule organizing center</location>
        <location evidence="1">Centrosome</location>
        <location evidence="1">Centriole</location>
    </subcellularLocation>
    <subcellularLocation>
        <location evidence="2">Cytoplasm</location>
        <location evidence="2">Cytoskeleton</location>
        <location evidence="2">Spindle</location>
    </subcellularLocation>
</comment>
<feature type="compositionally biased region" description="Basic and acidic residues" evidence="12">
    <location>
        <begin position="190"/>
        <end position="206"/>
    </location>
</feature>
<sequence length="1404" mass="155116">MSLTSWFLVSSGGTRHRLPREMIFVGRDDCELMLQSRSVDKQHAVINYDASTDEHLVKDLGSLNGTFVNDVRIPEQTYITLKLEDKLRFGYDTNLFTVVRGEMRVPEEALKHEKFTIQLQLSQKSSESELSKSACAKSIDSKVADSATEVQHKPTEALKSEEKVVDTSAMPRGTPLYGQPSWWGDDEADEQRPFKSNGKPEEKNHETGTSGCSIDAKQVEEQSAAASEEVLFPFCREPSYFEIPTKEFQQPSQITESTIHEIPTKDTPSSHTTGAGHASFTIEFDDSTPGKVTIRDHVTKFTSDQRHKSKKSSPGTQDLPGIQTGMMAPENKVADWLAQNNPPQMVWERTEEDSKSIKSDVPVYLKRLKGNKHDDGTQSDSENAGAHRRCSKRATLEEHLRRHHSEQKKLQKAQATEKHQDQAVEGTSSSGNKRWVSQWASLAANHTRHDQEERIMELSVPVPLEHDTDISESGISLRSTGSAASLASQGERRRRTLPQLPSEEKSLESSRAKVLAQRSEIGEKQDTELQEKEAPAQVYQKDKQDTDRALSKINRAVNGETLKNGGDSKTLLHLGSSYSGKEKSETDKETSLVKQTLAKIQQQEQKEQAQWTPTKLSSSKNIAGQIDRCREESFKQESQPQEKIPGLSAGKGERAVQNEGKRRKAEEILKSQTSKGGDKKESSKSLVRQGSFTIEKPSPNIPIELIPHINKQPSSTPPSLALTTASRIRERSDSMDTDSSMDTTLILKDTEAVMAFLEAKLREDTKTDEGPDTPSYNRDNSISPESDVDTASTISLVTGETERKSTQKRKSFTSLYKDRCSTGSPSKDVAKSSSSGAREKIEKKTKSRSADIGSRAEGRKFVQSSGRIRQPSVDLTDDDQTSSVPHSAISDVMSSDQETYSCKSHGRTPFTSTDEHAHSKLEGSKVTKSKTSPGAPGSSSKSTTLPRPRPTRTSLLRRARLGEASDSELADADKASVASEVSTTSSTSKPPTGRRNISRIDLLAQPRRTRLGSLSARSDSEATISRSSASSRTAEAIIRSGARLVPSDKFSPRIRANSISRLSDSKVKSMTSAHGSPSVNSRWRRFPTDYASTSEDEFGSNRNSPKHTRLRTSPALKTTRLQSSGSAMPTSSSFKHRIKEQEDYIRDWTAHREEIARISQDLALIAREINDVAGEIDSVTSSGTAPSTTVSTAATTPGSAIDTREELVDRVFDESLNFRKIPPLVHSKTPEGNNCRSSDPRPQPAEPPDHLTITRRRTWSRDEVMGDNLLLSSVFQFSKKIRQSIDKTAGKIRILFKDKDRNWDEIESKLRAESEVPIVKTSSMEISSILQELKRVEKQLQAINAMIDPDGTLEALNNMGFPSAILPSPPKQKSSPVNDHSSPGQTPTLCQPEARVLHPAAAML</sequence>
<feature type="compositionally biased region" description="Polar residues" evidence="12">
    <location>
        <begin position="711"/>
        <end position="726"/>
    </location>
</feature>
<feature type="compositionally biased region" description="Polar residues" evidence="12">
    <location>
        <begin position="1371"/>
        <end position="1389"/>
    </location>
</feature>
<comment type="similarity">
    <text evidence="3">Belongs to the CEP170 family.</text>
</comment>
<feature type="compositionally biased region" description="Polar residues" evidence="12">
    <location>
        <begin position="774"/>
        <end position="798"/>
    </location>
</feature>
<dbReference type="SMART" id="SM00240">
    <property type="entry name" value="FHA"/>
    <property type="match status" value="1"/>
</dbReference>
<feature type="compositionally biased region" description="Polar residues" evidence="12">
    <location>
        <begin position="1115"/>
        <end position="1133"/>
    </location>
</feature>
<evidence type="ECO:0000313" key="16">
    <source>
        <dbReference type="Proteomes" id="UP000429181"/>
    </source>
</evidence>
<keyword evidence="4" id="KW-0963">Cytoplasm</keyword>
<dbReference type="FunFam" id="2.60.200.20:FF:000018">
    <property type="entry name" value="Centrosomal protein of 170 kDa"/>
    <property type="match status" value="1"/>
</dbReference>
<keyword evidence="8" id="KW-0206">Cytoskeleton</keyword>
<dbReference type="Gene3D" id="2.60.200.20">
    <property type="match status" value="1"/>
</dbReference>
<dbReference type="SUPFAM" id="SSF49879">
    <property type="entry name" value="SMAD/FHA domain"/>
    <property type="match status" value="1"/>
</dbReference>
<feature type="compositionally biased region" description="Basic and acidic residues" evidence="12">
    <location>
        <begin position="348"/>
        <end position="358"/>
    </location>
</feature>
<feature type="region of interest" description="Disordered" evidence="12">
    <location>
        <begin position="262"/>
        <end position="324"/>
    </location>
</feature>
<evidence type="ECO:0000256" key="9">
    <source>
        <dbReference type="ARBA" id="ARBA00053332"/>
    </source>
</evidence>
<feature type="region of interest" description="Disordered" evidence="12">
    <location>
        <begin position="1223"/>
        <end position="1250"/>
    </location>
</feature>
<keyword evidence="5" id="KW-0597">Phosphoprotein</keyword>
<feature type="region of interest" description="Disordered" evidence="12">
    <location>
        <begin position="141"/>
        <end position="212"/>
    </location>
</feature>
<feature type="compositionally biased region" description="Polar residues" evidence="12">
    <location>
        <begin position="892"/>
        <end position="902"/>
    </location>
</feature>
<dbReference type="Proteomes" id="UP000314981">
    <property type="component" value="Chromosome 16"/>
</dbReference>
<evidence type="ECO:0000256" key="4">
    <source>
        <dbReference type="ARBA" id="ARBA00022490"/>
    </source>
</evidence>
<feature type="compositionally biased region" description="Basic and acidic residues" evidence="12">
    <location>
        <begin position="293"/>
        <end position="306"/>
    </location>
</feature>
<keyword evidence="7" id="KW-0175">Coiled coil</keyword>
<keyword evidence="15" id="KW-1185">Reference proteome</keyword>
<dbReference type="InterPro" id="IPR051176">
    <property type="entry name" value="Cent_Immune-Sig_Mod"/>
</dbReference>
<dbReference type="CDD" id="cd22724">
    <property type="entry name" value="FHA_Cep170A"/>
    <property type="match status" value="1"/>
</dbReference>
<evidence type="ECO:0000256" key="2">
    <source>
        <dbReference type="ARBA" id="ARBA00004186"/>
    </source>
</evidence>
<protein>
    <recommendedName>
        <fullName evidence="11">Centrosomal protein of 170 kDa</fullName>
    </recommendedName>
</protein>
<feature type="compositionally biased region" description="Basic and acidic residues" evidence="12">
    <location>
        <begin position="520"/>
        <end position="550"/>
    </location>
</feature>
<accession>A0A4W2CRT6</accession>
<dbReference type="Pfam" id="PF15308">
    <property type="entry name" value="CEP170_C"/>
    <property type="match status" value="1"/>
</dbReference>
<feature type="compositionally biased region" description="Basic and acidic residues" evidence="12">
    <location>
        <begin position="651"/>
        <end position="669"/>
    </location>
</feature>
<dbReference type="GO" id="GO:0005819">
    <property type="term" value="C:spindle"/>
    <property type="evidence" value="ECO:0007669"/>
    <property type="project" value="UniProtKB-SubCell"/>
</dbReference>
<evidence type="ECO:0000256" key="7">
    <source>
        <dbReference type="ARBA" id="ARBA00023054"/>
    </source>
</evidence>
<dbReference type="PANTHER" id="PTHR15715">
    <property type="entry name" value="CENTROSOMAL PROTEIN OF 170 KDA"/>
    <property type="match status" value="1"/>
</dbReference>
<feature type="region of interest" description="Disordered" evidence="12">
    <location>
        <begin position="465"/>
        <end position="742"/>
    </location>
</feature>
<evidence type="ECO:0000256" key="8">
    <source>
        <dbReference type="ARBA" id="ARBA00023212"/>
    </source>
</evidence>
<comment type="function">
    <text evidence="9">Plays a role in microtubule organization. Required for centriole subdistal appendage assembly.</text>
</comment>
<feature type="compositionally biased region" description="Low complexity" evidence="12">
    <location>
        <begin position="823"/>
        <end position="836"/>
    </location>
</feature>
<evidence type="ECO:0000256" key="10">
    <source>
        <dbReference type="ARBA" id="ARBA00065884"/>
    </source>
</evidence>
<dbReference type="InterPro" id="IPR000253">
    <property type="entry name" value="FHA_dom"/>
</dbReference>
<gene>
    <name evidence="14" type="primary">CEP170</name>
</gene>
<feature type="compositionally biased region" description="Polar residues" evidence="12">
    <location>
        <begin position="611"/>
        <end position="622"/>
    </location>
</feature>
<feature type="region of interest" description="Disordered" evidence="12">
    <location>
        <begin position="1091"/>
        <end position="1135"/>
    </location>
</feature>
<feature type="region of interest" description="Disordered" evidence="12">
    <location>
        <begin position="1361"/>
        <end position="1392"/>
    </location>
</feature>
<feature type="compositionally biased region" description="Basic and acidic residues" evidence="12">
    <location>
        <begin position="913"/>
        <end position="925"/>
    </location>
</feature>
<dbReference type="InterPro" id="IPR008984">
    <property type="entry name" value="SMAD_FHA_dom_sf"/>
</dbReference>
<dbReference type="Pfam" id="PF00498">
    <property type="entry name" value="FHA"/>
    <property type="match status" value="1"/>
</dbReference>
<dbReference type="GO" id="GO:0005874">
    <property type="term" value="C:microtubule"/>
    <property type="evidence" value="ECO:0007669"/>
    <property type="project" value="UniProtKB-KW"/>
</dbReference>
<feature type="compositionally biased region" description="Basic and acidic residues" evidence="12">
    <location>
        <begin position="150"/>
        <end position="165"/>
    </location>
</feature>
<feature type="domain" description="FHA" evidence="13">
    <location>
        <begin position="23"/>
        <end position="73"/>
    </location>
</feature>
<dbReference type="PROSITE" id="PS50006">
    <property type="entry name" value="FHA_DOMAIN"/>
    <property type="match status" value="1"/>
</dbReference>
<dbReference type="GeneTree" id="ENSGT00940000155103"/>
<comment type="subunit">
    <text evidence="10">Interacts with CCDC68 and CCDC120; leading to recruitment to centrosomes. Interacts with PLK1. Interacts with NIN. Interacts with FHDC1. Interacts with CCDC61. Interacts with TBK1; efficient complex formation may be dependent on the presence of CCDC61.</text>
</comment>